<dbReference type="RefSeq" id="WP_184055566.1">
    <property type="nucleotide sequence ID" value="NZ_JACIJK010000003.1"/>
</dbReference>
<dbReference type="Gene3D" id="3.40.50.1820">
    <property type="entry name" value="alpha/beta hydrolase"/>
    <property type="match status" value="1"/>
</dbReference>
<dbReference type="GO" id="GO:0005576">
    <property type="term" value="C:extracellular region"/>
    <property type="evidence" value="ECO:0007669"/>
    <property type="project" value="InterPro"/>
</dbReference>
<reference evidence="3 4" key="1">
    <citation type="submission" date="2020-08" db="EMBL/GenBank/DDBJ databases">
        <title>Genomic Encyclopedia of Type Strains, Phase IV (KMG-IV): sequencing the most valuable type-strain genomes for metagenomic binning, comparative biology and taxonomic classification.</title>
        <authorList>
            <person name="Goeker M."/>
        </authorList>
    </citation>
    <scope>NUCLEOTIDE SEQUENCE [LARGE SCALE GENOMIC DNA]</scope>
    <source>
        <strain evidence="3 4">DSM 100044</strain>
    </source>
</reference>
<dbReference type="GO" id="GO:0016787">
    <property type="term" value="F:hydrolase activity"/>
    <property type="evidence" value="ECO:0007669"/>
    <property type="project" value="UniProtKB-KW"/>
</dbReference>
<dbReference type="InterPro" id="IPR010126">
    <property type="entry name" value="Esterase_phb"/>
</dbReference>
<comment type="caution">
    <text evidence="3">The sequence shown here is derived from an EMBL/GenBank/DDBJ whole genome shotgun (WGS) entry which is preliminary data.</text>
</comment>
<dbReference type="PANTHER" id="PTHR43037:SF1">
    <property type="entry name" value="BLL1128 PROTEIN"/>
    <property type="match status" value="1"/>
</dbReference>
<evidence type="ECO:0000313" key="4">
    <source>
        <dbReference type="Proteomes" id="UP000546200"/>
    </source>
</evidence>
<name>A0A7W9BBT4_9SPHN</name>
<dbReference type="EMBL" id="JACIJK010000003">
    <property type="protein sequence ID" value="MBB5714339.1"/>
    <property type="molecule type" value="Genomic_DNA"/>
</dbReference>
<sequence length="389" mass="40768">MRKLSDTVARLAALRVAPAADGISRLTRLRDFGSNPGALGAHVYVPPGLPSGAALVVVLHGCTQTAAGYDMGAGWSQMADRHGFAVLFPEQQRQNNPNLCFNWFVPEHSRRESGEALSVRQMVAAVTQSHSIDPERVFVTGLSAGGAMASVMLATYPEVFAGGAIIAGLPFGCASTIPQAFDRMRGAGLPSDAELTAMVRDASDHHGPWPTISIWHGNADSTVNPSNVQAIIGQWRALHGIGTTPDRIEAVDGYPRRVWFDRAGREVIEEFSIIGMGHGTPLDSLGADGCGKSGPYMLEASISSTQHICRFWGIDGEMVEVEGDSVAARHPDAPVTAPVLPSASPASIVPPTSSALFGSPSGRSGMGDTGPTGVGKVIEDALRAAGLMR</sequence>
<organism evidence="3 4">
    <name type="scientific">Sphingomonas aerophila</name>
    <dbReference type="NCBI Taxonomy" id="1344948"/>
    <lineage>
        <taxon>Bacteria</taxon>
        <taxon>Pseudomonadati</taxon>
        <taxon>Pseudomonadota</taxon>
        <taxon>Alphaproteobacteria</taxon>
        <taxon>Sphingomonadales</taxon>
        <taxon>Sphingomonadaceae</taxon>
        <taxon>Sphingomonas</taxon>
    </lineage>
</organism>
<dbReference type="NCBIfam" id="TIGR01840">
    <property type="entry name" value="esterase_phb"/>
    <property type="match status" value="1"/>
</dbReference>
<keyword evidence="1" id="KW-0732">Signal</keyword>
<keyword evidence="4" id="KW-1185">Reference proteome</keyword>
<keyword evidence="2" id="KW-0378">Hydrolase</keyword>
<dbReference type="Pfam" id="PF10503">
    <property type="entry name" value="Esterase_PHB"/>
    <property type="match status" value="1"/>
</dbReference>
<protein>
    <submittedName>
        <fullName evidence="3">Poly(Hydroxyalkanoate) depolymerase family esterase</fullName>
    </submittedName>
</protein>
<dbReference type="AlphaFoldDB" id="A0A7W9BBT4"/>
<evidence type="ECO:0000256" key="2">
    <source>
        <dbReference type="ARBA" id="ARBA00022801"/>
    </source>
</evidence>
<gene>
    <name evidence="3" type="ORF">FHS94_001170</name>
</gene>
<accession>A0A7W9BBT4</accession>
<dbReference type="InterPro" id="IPR050955">
    <property type="entry name" value="Plant_Biomass_Hydrol_Est"/>
</dbReference>
<dbReference type="SUPFAM" id="SSF53474">
    <property type="entry name" value="alpha/beta-Hydrolases"/>
    <property type="match status" value="2"/>
</dbReference>
<evidence type="ECO:0000256" key="1">
    <source>
        <dbReference type="ARBA" id="ARBA00022729"/>
    </source>
</evidence>
<dbReference type="Proteomes" id="UP000546200">
    <property type="component" value="Unassembled WGS sequence"/>
</dbReference>
<dbReference type="PANTHER" id="PTHR43037">
    <property type="entry name" value="UNNAMED PRODUCT-RELATED"/>
    <property type="match status" value="1"/>
</dbReference>
<evidence type="ECO:0000313" key="3">
    <source>
        <dbReference type="EMBL" id="MBB5714339.1"/>
    </source>
</evidence>
<dbReference type="InterPro" id="IPR029058">
    <property type="entry name" value="AB_hydrolase_fold"/>
</dbReference>
<proteinExistence type="predicted"/>